<accession>A0A4Q9Z0P2</accession>
<dbReference type="Gene3D" id="3.60.15.10">
    <property type="entry name" value="Ribonuclease Z/Hydroxyacylglutathione hydrolase-like"/>
    <property type="match status" value="1"/>
</dbReference>
<sequence>MKIKFLGGAGTVTGSKTLVESNGIRILIDCGQFQGIKPLRELNWEPLPVLPNTIDFVLLTHGHLDHCGWLPRLVNQGFEGKIYCTSPTKDITKLILLDSAKIQEEEAERANKEKFSKHEIAEPLYDLIQTEKVFPLFRVVKPNEEVMLDAEITAVFKNAGHIIGACSIELNVENKTLVFSGDIGRDDDVLMYAPVKPKKADYVFLESTYGNRIHPDEDVKLLLETYINNAFQINGTVIIPSFAVERVQSIMYLLWQLKKEDKLPDIPFIIDTPMGISVLEVFTENKNWHKLSESDCIEMCQMFTMNTDYQETINTIFDKGSKVVIAASGMLTGGRVLSYLERYIGLPETTVIIVGYQAEGTRGRKLLEGATDVKIYGKYYPVLAKILEIEGLSAHGDQNDLLNWLSELESKPQKVFLVHGENQPADELRVKVQERYGFACTVPMMGQEIEL</sequence>
<dbReference type="Proteomes" id="UP000293300">
    <property type="component" value="Unassembled WGS sequence"/>
</dbReference>
<dbReference type="SUPFAM" id="SSF56281">
    <property type="entry name" value="Metallo-hydrolase/oxidoreductase"/>
    <property type="match status" value="1"/>
</dbReference>
<evidence type="ECO:0000256" key="1">
    <source>
        <dbReference type="ARBA" id="ARBA00022801"/>
    </source>
</evidence>
<name>A0A4Q9Z0P2_9FLAO</name>
<dbReference type="InterPro" id="IPR050698">
    <property type="entry name" value="MBL"/>
</dbReference>
<reference evidence="4 5" key="1">
    <citation type="submission" date="2019-02" db="EMBL/GenBank/DDBJ databases">
        <title>Flavobacterium sp. RD-2-33 isolated from forest soil.</title>
        <authorList>
            <person name="Chaudhary D.K."/>
        </authorList>
    </citation>
    <scope>NUCLEOTIDE SEQUENCE [LARGE SCALE GENOMIC DNA]</scope>
    <source>
        <strain evidence="4 5">RD-2-33</strain>
    </source>
</reference>
<protein>
    <submittedName>
        <fullName evidence="4">MBL fold metallo-hydrolase</fullName>
    </submittedName>
</protein>
<feature type="domain" description="Beta-Casp" evidence="3">
    <location>
        <begin position="247"/>
        <end position="366"/>
    </location>
</feature>
<dbReference type="GO" id="GO:0004521">
    <property type="term" value="F:RNA endonuclease activity"/>
    <property type="evidence" value="ECO:0007669"/>
    <property type="project" value="TreeGrafter"/>
</dbReference>
<proteinExistence type="predicted"/>
<dbReference type="EMBL" id="SJPE01000006">
    <property type="protein sequence ID" value="TBX69582.1"/>
    <property type="molecule type" value="Genomic_DNA"/>
</dbReference>
<dbReference type="CDD" id="cd16295">
    <property type="entry name" value="TTHA0252-CPSF-like_MBL-fold"/>
    <property type="match status" value="1"/>
</dbReference>
<feature type="domain" description="Metallo-beta-lactamase" evidence="2">
    <location>
        <begin position="13"/>
        <end position="231"/>
    </location>
</feature>
<dbReference type="Gene3D" id="3.40.50.10890">
    <property type="match status" value="1"/>
</dbReference>
<dbReference type="InterPro" id="IPR001279">
    <property type="entry name" value="Metallo-B-lactamas"/>
</dbReference>
<dbReference type="GO" id="GO:0016787">
    <property type="term" value="F:hydrolase activity"/>
    <property type="evidence" value="ECO:0007669"/>
    <property type="project" value="UniProtKB-KW"/>
</dbReference>
<dbReference type="PANTHER" id="PTHR11203">
    <property type="entry name" value="CLEAVAGE AND POLYADENYLATION SPECIFICITY FACTOR FAMILY MEMBER"/>
    <property type="match status" value="1"/>
</dbReference>
<evidence type="ECO:0000313" key="5">
    <source>
        <dbReference type="Proteomes" id="UP000293300"/>
    </source>
</evidence>
<comment type="caution">
    <text evidence="4">The sequence shown here is derived from an EMBL/GenBank/DDBJ whole genome shotgun (WGS) entry which is preliminary data.</text>
</comment>
<organism evidence="4 5">
    <name type="scientific">Flavobacterium silvisoli</name>
    <dbReference type="NCBI Taxonomy" id="2529433"/>
    <lineage>
        <taxon>Bacteria</taxon>
        <taxon>Pseudomonadati</taxon>
        <taxon>Bacteroidota</taxon>
        <taxon>Flavobacteriia</taxon>
        <taxon>Flavobacteriales</taxon>
        <taxon>Flavobacteriaceae</taxon>
        <taxon>Flavobacterium</taxon>
    </lineage>
</organism>
<dbReference type="InterPro" id="IPR011108">
    <property type="entry name" value="RMMBL"/>
</dbReference>
<keyword evidence="5" id="KW-1185">Reference proteome</keyword>
<keyword evidence="1 4" id="KW-0378">Hydrolase</keyword>
<evidence type="ECO:0000259" key="2">
    <source>
        <dbReference type="SMART" id="SM00849"/>
    </source>
</evidence>
<evidence type="ECO:0000259" key="3">
    <source>
        <dbReference type="SMART" id="SM01027"/>
    </source>
</evidence>
<dbReference type="InterPro" id="IPR022712">
    <property type="entry name" value="Beta_Casp"/>
</dbReference>
<dbReference type="Pfam" id="PF00753">
    <property type="entry name" value="Lactamase_B"/>
    <property type="match status" value="1"/>
</dbReference>
<gene>
    <name evidence="4" type="ORF">EZL74_06815</name>
</gene>
<dbReference type="RefSeq" id="WP_131475852.1">
    <property type="nucleotide sequence ID" value="NZ_SJPE01000006.1"/>
</dbReference>
<dbReference type="InterPro" id="IPR036866">
    <property type="entry name" value="RibonucZ/Hydroxyglut_hydro"/>
</dbReference>
<dbReference type="Pfam" id="PF07521">
    <property type="entry name" value="RMMBL"/>
    <property type="match status" value="1"/>
</dbReference>
<dbReference type="SMART" id="SM00849">
    <property type="entry name" value="Lactamase_B"/>
    <property type="match status" value="1"/>
</dbReference>
<dbReference type="Pfam" id="PF10996">
    <property type="entry name" value="Beta-Casp"/>
    <property type="match status" value="1"/>
</dbReference>
<dbReference type="AlphaFoldDB" id="A0A4Q9Z0P2"/>
<dbReference type="PANTHER" id="PTHR11203:SF37">
    <property type="entry name" value="INTEGRATOR COMPLEX SUBUNIT 11"/>
    <property type="match status" value="1"/>
</dbReference>
<dbReference type="OrthoDB" id="9803916at2"/>
<dbReference type="SMART" id="SM01027">
    <property type="entry name" value="Beta-Casp"/>
    <property type="match status" value="1"/>
</dbReference>
<evidence type="ECO:0000313" key="4">
    <source>
        <dbReference type="EMBL" id="TBX69582.1"/>
    </source>
</evidence>